<comment type="catalytic activity">
    <reaction evidence="19">
        <text>hypotaurine + NADH + O2 + H(+) = taurine + NAD(+) + H2O</text>
        <dbReference type="Rhea" id="RHEA:74111"/>
        <dbReference type="ChEBI" id="CHEBI:15377"/>
        <dbReference type="ChEBI" id="CHEBI:15378"/>
        <dbReference type="ChEBI" id="CHEBI:15379"/>
        <dbReference type="ChEBI" id="CHEBI:57540"/>
        <dbReference type="ChEBI" id="CHEBI:57853"/>
        <dbReference type="ChEBI" id="CHEBI:57945"/>
        <dbReference type="ChEBI" id="CHEBI:507393"/>
        <dbReference type="EC" id="1.14.13.8"/>
    </reaction>
    <physiologicalReaction direction="left-to-right" evidence="19">
        <dbReference type="Rhea" id="RHEA:74112"/>
    </physiologicalReaction>
</comment>
<dbReference type="OrthoDB" id="66881at2759"/>
<comment type="catalytic activity">
    <reaction evidence="22">
        <text>N,N-dimethylaniline + NADPH + O2 + H(+) = N,N-dimethylaniline N-oxide + NADP(+) + H2O</text>
        <dbReference type="Rhea" id="RHEA:24468"/>
        <dbReference type="ChEBI" id="CHEBI:15377"/>
        <dbReference type="ChEBI" id="CHEBI:15378"/>
        <dbReference type="ChEBI" id="CHEBI:15379"/>
        <dbReference type="ChEBI" id="CHEBI:16269"/>
        <dbReference type="ChEBI" id="CHEBI:17735"/>
        <dbReference type="ChEBI" id="CHEBI:57783"/>
        <dbReference type="ChEBI" id="CHEBI:58349"/>
        <dbReference type="EC" id="1.14.13.8"/>
    </reaction>
    <physiologicalReaction direction="left-to-right" evidence="22">
        <dbReference type="Rhea" id="RHEA:24469"/>
    </physiologicalReaction>
</comment>
<evidence type="ECO:0000256" key="3">
    <source>
        <dbReference type="ARBA" id="ARBA00009183"/>
    </source>
</evidence>
<protein>
    <recommendedName>
        <fullName evidence="15">Flavin-containing monooxygenase 1</fullName>
        <ecNumber evidence="14">1.14.13.148</ecNumber>
    </recommendedName>
    <alternativeName>
        <fullName evidence="17">Dimethylaniline monooxygenase [N-oxide-forming] 1</fullName>
    </alternativeName>
    <alternativeName>
        <fullName evidence="13">Dimethylaniline oxidase 1</fullName>
    </alternativeName>
    <alternativeName>
        <fullName evidence="16">Trimethylamine monooxygenase</fullName>
    </alternativeName>
</protein>
<evidence type="ECO:0000256" key="17">
    <source>
        <dbReference type="ARBA" id="ARBA00034561"/>
    </source>
</evidence>
<reference evidence="23 24" key="1">
    <citation type="submission" date="2016-07" db="EMBL/GenBank/DDBJ databases">
        <title>Pervasive Adenine N6-methylation of Active Genes in Fungi.</title>
        <authorList>
            <consortium name="DOE Joint Genome Institute"/>
            <person name="Mondo S.J."/>
            <person name="Dannebaum R.O."/>
            <person name="Kuo R.C."/>
            <person name="Labutti K."/>
            <person name="Haridas S."/>
            <person name="Kuo A."/>
            <person name="Salamov A."/>
            <person name="Ahrendt S.R."/>
            <person name="Lipzen A."/>
            <person name="Sullivan W."/>
            <person name="Andreopoulos W.B."/>
            <person name="Clum A."/>
            <person name="Lindquist E."/>
            <person name="Daum C."/>
            <person name="Ramamoorthy G.K."/>
            <person name="Gryganskyi A."/>
            <person name="Culley D."/>
            <person name="Magnuson J.K."/>
            <person name="James T.Y."/>
            <person name="O'Malley M.A."/>
            <person name="Stajich J.E."/>
            <person name="Spatafora J.W."/>
            <person name="Visel A."/>
            <person name="Grigoriev I.V."/>
        </authorList>
    </citation>
    <scope>NUCLEOTIDE SEQUENCE [LARGE SCALE GENOMIC DNA]</scope>
    <source>
        <strain evidence="23 24">CBS 129021</strain>
    </source>
</reference>
<evidence type="ECO:0000256" key="21">
    <source>
        <dbReference type="ARBA" id="ARBA00048088"/>
    </source>
</evidence>
<dbReference type="InterPro" id="IPR000960">
    <property type="entry name" value="Flavin_mOase"/>
</dbReference>
<evidence type="ECO:0000256" key="20">
    <source>
        <dbReference type="ARBA" id="ARBA00048041"/>
    </source>
</evidence>
<dbReference type="GO" id="GO:0004499">
    <property type="term" value="F:N,N-dimethylaniline monooxygenase activity"/>
    <property type="evidence" value="ECO:0007669"/>
    <property type="project" value="InterPro"/>
</dbReference>
<comment type="similarity">
    <text evidence="3">Belongs to the FMO family.</text>
</comment>
<gene>
    <name evidence="23" type="ORF">BCR38DRAFT_414811</name>
</gene>
<evidence type="ECO:0000256" key="4">
    <source>
        <dbReference type="ARBA" id="ARBA00022630"/>
    </source>
</evidence>
<keyword evidence="24" id="KW-1185">Reference proteome</keyword>
<comment type="subcellular location">
    <subcellularLocation>
        <location evidence="2">Endoplasmic reticulum membrane</location>
        <topology evidence="2">Single-pass membrane protein</topology>
    </subcellularLocation>
</comment>
<organism evidence="23 24">
    <name type="scientific">Pseudomassariella vexata</name>
    <dbReference type="NCBI Taxonomy" id="1141098"/>
    <lineage>
        <taxon>Eukaryota</taxon>
        <taxon>Fungi</taxon>
        <taxon>Dikarya</taxon>
        <taxon>Ascomycota</taxon>
        <taxon>Pezizomycotina</taxon>
        <taxon>Sordariomycetes</taxon>
        <taxon>Xylariomycetidae</taxon>
        <taxon>Amphisphaeriales</taxon>
        <taxon>Pseudomassariaceae</taxon>
        <taxon>Pseudomassariella</taxon>
    </lineage>
</organism>
<evidence type="ECO:0000256" key="13">
    <source>
        <dbReference type="ARBA" id="ARBA00029725"/>
    </source>
</evidence>
<dbReference type="GeneID" id="63775186"/>
<keyword evidence="5" id="KW-0812">Transmembrane</keyword>
<evidence type="ECO:0000256" key="12">
    <source>
        <dbReference type="ARBA" id="ARBA00023136"/>
    </source>
</evidence>
<dbReference type="Pfam" id="PF00743">
    <property type="entry name" value="FMO-like"/>
    <property type="match status" value="1"/>
</dbReference>
<dbReference type="PANTHER" id="PTHR23023">
    <property type="entry name" value="DIMETHYLANILINE MONOOXYGENASE"/>
    <property type="match status" value="1"/>
</dbReference>
<dbReference type="RefSeq" id="XP_040709686.1">
    <property type="nucleotide sequence ID" value="XM_040858974.1"/>
</dbReference>
<keyword evidence="10" id="KW-0560">Oxidoreductase</keyword>
<accession>A0A1Y2D8P5</accession>
<keyword evidence="12" id="KW-0472">Membrane</keyword>
<dbReference type="GO" id="GO:0034899">
    <property type="term" value="F:trimethylamine monooxygenase activity"/>
    <property type="evidence" value="ECO:0007669"/>
    <property type="project" value="UniProtKB-EC"/>
</dbReference>
<evidence type="ECO:0000256" key="9">
    <source>
        <dbReference type="ARBA" id="ARBA00022989"/>
    </source>
</evidence>
<dbReference type="GO" id="GO:0050661">
    <property type="term" value="F:NADP binding"/>
    <property type="evidence" value="ECO:0007669"/>
    <property type="project" value="InterPro"/>
</dbReference>
<dbReference type="PIRSF" id="PIRSF000332">
    <property type="entry name" value="FMO"/>
    <property type="match status" value="1"/>
</dbReference>
<proteinExistence type="inferred from homology"/>
<comment type="catalytic activity">
    <reaction evidence="21">
        <text>trimethylamine + NADPH + O2 = trimethylamine N-oxide + NADP(+) + H2O</text>
        <dbReference type="Rhea" id="RHEA:31979"/>
        <dbReference type="ChEBI" id="CHEBI:15377"/>
        <dbReference type="ChEBI" id="CHEBI:15379"/>
        <dbReference type="ChEBI" id="CHEBI:15724"/>
        <dbReference type="ChEBI" id="CHEBI:57783"/>
        <dbReference type="ChEBI" id="CHEBI:58349"/>
        <dbReference type="ChEBI" id="CHEBI:58389"/>
        <dbReference type="EC" id="1.14.13.148"/>
    </reaction>
    <physiologicalReaction direction="left-to-right" evidence="21">
        <dbReference type="Rhea" id="RHEA:31980"/>
    </physiologicalReaction>
</comment>
<keyword evidence="6" id="KW-0256">Endoplasmic reticulum</keyword>
<evidence type="ECO:0000256" key="5">
    <source>
        <dbReference type="ARBA" id="ARBA00022692"/>
    </source>
</evidence>
<evidence type="ECO:0000256" key="14">
    <source>
        <dbReference type="ARBA" id="ARBA00034528"/>
    </source>
</evidence>
<evidence type="ECO:0000256" key="11">
    <source>
        <dbReference type="ARBA" id="ARBA00023033"/>
    </source>
</evidence>
<dbReference type="InterPro" id="IPR036188">
    <property type="entry name" value="FAD/NAD-bd_sf"/>
</dbReference>
<dbReference type="GO" id="GO:0050660">
    <property type="term" value="F:flavin adenine dinucleotide binding"/>
    <property type="evidence" value="ECO:0007669"/>
    <property type="project" value="InterPro"/>
</dbReference>
<dbReference type="PRINTS" id="PR00370">
    <property type="entry name" value="FMOXYGENASE"/>
</dbReference>
<dbReference type="GO" id="GO:0005789">
    <property type="term" value="C:endoplasmic reticulum membrane"/>
    <property type="evidence" value="ECO:0007669"/>
    <property type="project" value="UniProtKB-SubCell"/>
</dbReference>
<dbReference type="InParanoid" id="A0A1Y2D8P5"/>
<evidence type="ECO:0000256" key="15">
    <source>
        <dbReference type="ARBA" id="ARBA00034536"/>
    </source>
</evidence>
<dbReference type="SUPFAM" id="SSF51905">
    <property type="entry name" value="FAD/NAD(P)-binding domain"/>
    <property type="match status" value="2"/>
</dbReference>
<dbReference type="EMBL" id="MCFJ01000026">
    <property type="protein sequence ID" value="ORY55628.1"/>
    <property type="molecule type" value="Genomic_DNA"/>
</dbReference>
<evidence type="ECO:0000313" key="23">
    <source>
        <dbReference type="EMBL" id="ORY55628.1"/>
    </source>
</evidence>
<keyword evidence="7" id="KW-0274">FAD</keyword>
<dbReference type="EC" id="1.14.13.148" evidence="14"/>
<dbReference type="InterPro" id="IPR050346">
    <property type="entry name" value="FMO-like"/>
</dbReference>
<dbReference type="Gene3D" id="3.50.50.60">
    <property type="entry name" value="FAD/NAD(P)-binding domain"/>
    <property type="match status" value="1"/>
</dbReference>
<dbReference type="FunFam" id="3.50.50.60:FF:000159">
    <property type="entry name" value="Dimethylaniline monooxygenase [N-oxide-forming]"/>
    <property type="match status" value="1"/>
</dbReference>
<keyword evidence="4" id="KW-0285">Flavoprotein</keyword>
<dbReference type="InterPro" id="IPR020946">
    <property type="entry name" value="Flavin_mOase-like"/>
</dbReference>
<sequence>MDAQKPAKRVAIIGAGISGLVSLKECLAEGCKADVFETRSEIGGQWAYEAAPNAKGELQSSMYDGVVMNSCRDTTAFSDFPIDPATHGDYLGHRQMHQYILAYADHFGLKEHVKLRTRVLSCTQADNGKWAVRYQDAESTNSCDVWEEATYDALIAATGVNTIPNLPAFTSRESFKGEFLHSHFYRRPGVFEGKRVVLIGIGSAAVDLACELAAASREIHVVTRRGGWVLPRYVLGKPVEAWDNRATQVWVPARAAEYIQTCLLDLVLGKHPKELQPDHRLLQQNPTIRTEFVERVRTGALKIHRAEVACFTETGLKLSDGTAVDADVVIACTGYLHAHPYLPADVLRNAETPYFGIYVYKLIVPARYENIYFVGMIEAPGPALPPMEAQARFAVGIITGRVTPPAGEALMREIRNWQELHAKQFIRSERHVATETYVPYIDSLLELLGAKPTFGRLLGRVFSSGSPLRALSTLSAVYFGLTSSAQWRLFGHGRKEELARETVLRIAGEKGEMTKRERELLTLQ</sequence>
<evidence type="ECO:0000313" key="24">
    <source>
        <dbReference type="Proteomes" id="UP000193689"/>
    </source>
</evidence>
<evidence type="ECO:0000256" key="22">
    <source>
        <dbReference type="ARBA" id="ARBA00049443"/>
    </source>
</evidence>
<comment type="caution">
    <text evidence="23">The sequence shown here is derived from an EMBL/GenBank/DDBJ whole genome shotgun (WGS) entry which is preliminary data.</text>
</comment>
<evidence type="ECO:0000256" key="1">
    <source>
        <dbReference type="ARBA" id="ARBA00001974"/>
    </source>
</evidence>
<evidence type="ECO:0000256" key="10">
    <source>
        <dbReference type="ARBA" id="ARBA00023002"/>
    </source>
</evidence>
<evidence type="ECO:0000256" key="8">
    <source>
        <dbReference type="ARBA" id="ARBA00022857"/>
    </source>
</evidence>
<name>A0A1Y2D8P5_9PEZI</name>
<evidence type="ECO:0000256" key="16">
    <source>
        <dbReference type="ARBA" id="ARBA00034554"/>
    </source>
</evidence>
<comment type="catalytic activity">
    <reaction evidence="20">
        <text>hypotaurine + NADPH + O2 + H(+) = taurine + NADP(+) + H2O</text>
        <dbReference type="Rhea" id="RHEA:69819"/>
        <dbReference type="ChEBI" id="CHEBI:15377"/>
        <dbReference type="ChEBI" id="CHEBI:15378"/>
        <dbReference type="ChEBI" id="CHEBI:15379"/>
        <dbReference type="ChEBI" id="CHEBI:57783"/>
        <dbReference type="ChEBI" id="CHEBI:57853"/>
        <dbReference type="ChEBI" id="CHEBI:58349"/>
        <dbReference type="ChEBI" id="CHEBI:507393"/>
        <dbReference type="EC" id="1.14.13.8"/>
    </reaction>
    <physiologicalReaction direction="left-to-right" evidence="20">
        <dbReference type="Rhea" id="RHEA:69820"/>
    </physiologicalReaction>
</comment>
<keyword evidence="8" id="KW-0521">NADP</keyword>
<evidence type="ECO:0000256" key="19">
    <source>
        <dbReference type="ARBA" id="ARBA00047338"/>
    </source>
</evidence>
<comment type="function">
    <text evidence="18">Broad spectrum monooxygenase that catalyzes the oxygenation of a wide variety of nitrogen- and sulfur-containing compounds including xenobiotics. Catalyzes the S-oxygenation of hypotaurine to produce taurine, an organic osmolyte involved in cell volume regulation as well as a variety of cytoprotective and developmental processes. In vitro, catalyzes the N-oxygenation of trimethylamine (TMA) to produce trimethylamine N-oxide (TMAO) and could therefore participate to the detoxification of this compound that is generated by the action of gut microbiota from dietary precursors such as choline, choline containing compounds, betaine or L-carnitine.</text>
</comment>
<evidence type="ECO:0000256" key="2">
    <source>
        <dbReference type="ARBA" id="ARBA00004389"/>
    </source>
</evidence>
<dbReference type="AlphaFoldDB" id="A0A1Y2D8P5"/>
<keyword evidence="9" id="KW-1133">Transmembrane helix</keyword>
<evidence type="ECO:0000256" key="18">
    <source>
        <dbReference type="ARBA" id="ARBA00045957"/>
    </source>
</evidence>
<dbReference type="Proteomes" id="UP000193689">
    <property type="component" value="Unassembled WGS sequence"/>
</dbReference>
<comment type="cofactor">
    <cofactor evidence="1">
        <name>FAD</name>
        <dbReference type="ChEBI" id="CHEBI:57692"/>
    </cofactor>
</comment>
<evidence type="ECO:0000256" key="6">
    <source>
        <dbReference type="ARBA" id="ARBA00022824"/>
    </source>
</evidence>
<evidence type="ECO:0000256" key="7">
    <source>
        <dbReference type="ARBA" id="ARBA00022827"/>
    </source>
</evidence>
<keyword evidence="11 23" id="KW-0503">Monooxygenase</keyword>